<keyword evidence="1" id="KW-0732">Signal</keyword>
<evidence type="ECO:0000313" key="3">
    <source>
        <dbReference type="EMBL" id="RAW86093.1"/>
    </source>
</evidence>
<evidence type="ECO:0000259" key="2">
    <source>
        <dbReference type="Pfam" id="PF10671"/>
    </source>
</evidence>
<evidence type="ECO:0000313" key="4">
    <source>
        <dbReference type="Proteomes" id="UP000250870"/>
    </source>
</evidence>
<dbReference type="RefSeq" id="WP_011146019.1">
    <property type="nucleotide sequence ID" value="NZ_CAWNWQ010000031.1"/>
</dbReference>
<reference evidence="3 4" key="1">
    <citation type="journal article" date="2018" name="Int. J. Syst. Evol. Microbiol.">
        <title>Whole-genome-based revisit of Photorhabdus phylogeny: proposal for the elevation of most Photorhabdus subspecies to the species level and description of one novel species Photorhabdus bodei sp. nov., and one novel subspecies Photorhabdus laumondii subsp. clarkei subsp. nov.</title>
        <authorList>
            <person name="Machado R.A.R."/>
            <person name="Wuthrich D."/>
            <person name="Kuhnert P."/>
            <person name="Arce C.C.M."/>
            <person name="Thonen L."/>
            <person name="Ruiz C."/>
            <person name="Zhang X."/>
            <person name="Robert C.A.M."/>
            <person name="Karimi J."/>
            <person name="Kamali S."/>
            <person name="Ma J."/>
            <person name="Bruggmann R."/>
            <person name="Erb M."/>
        </authorList>
    </citation>
    <scope>NUCLEOTIDE SEQUENCE [LARGE SCALE GENOMIC DNA]</scope>
    <source>
        <strain evidence="3 4">BOJ-47</strain>
    </source>
</reference>
<protein>
    <recommendedName>
        <fullName evidence="2">Toxin co-regulated pilus biosynthesis protein Q C-terminal domain-containing protein</fullName>
    </recommendedName>
</protein>
<proteinExistence type="predicted"/>
<dbReference type="Pfam" id="PF10671">
    <property type="entry name" value="TcpQ"/>
    <property type="match status" value="1"/>
</dbReference>
<comment type="caution">
    <text evidence="3">The sequence shown here is derived from an EMBL/GenBank/DDBJ whole genome shotgun (WGS) entry which is preliminary data.</text>
</comment>
<name>A0A329VCF9_9GAMM</name>
<dbReference type="InterPro" id="IPR018927">
    <property type="entry name" value="Pilus_synth_Q_C"/>
</dbReference>
<dbReference type="EMBL" id="NSCI01000031">
    <property type="protein sequence ID" value="RAW86093.1"/>
    <property type="molecule type" value="Genomic_DNA"/>
</dbReference>
<dbReference type="GeneID" id="48848020"/>
<gene>
    <name evidence="3" type="ORF">CKY01_18250</name>
</gene>
<feature type="domain" description="Toxin co-regulated pilus biosynthesis protein Q C-terminal" evidence="2">
    <location>
        <begin position="34"/>
        <end position="111"/>
    </location>
</feature>
<dbReference type="Proteomes" id="UP000250870">
    <property type="component" value="Unassembled WGS sequence"/>
</dbReference>
<organism evidence="3 4">
    <name type="scientific">Photorhabdus laumondii subsp. clarkei</name>
    <dbReference type="NCBI Taxonomy" id="2029685"/>
    <lineage>
        <taxon>Bacteria</taxon>
        <taxon>Pseudomonadati</taxon>
        <taxon>Pseudomonadota</taxon>
        <taxon>Gammaproteobacteria</taxon>
        <taxon>Enterobacterales</taxon>
        <taxon>Morganellaceae</taxon>
        <taxon>Photorhabdus</taxon>
    </lineage>
</organism>
<feature type="chain" id="PRO_5016379170" description="Toxin co-regulated pilus biosynthesis protein Q C-terminal domain-containing protein" evidence="1">
    <location>
        <begin position="22"/>
        <end position="113"/>
    </location>
</feature>
<evidence type="ECO:0000256" key="1">
    <source>
        <dbReference type="SAM" id="SignalP"/>
    </source>
</evidence>
<dbReference type="Gene3D" id="3.55.50.70">
    <property type="match status" value="1"/>
</dbReference>
<dbReference type="AlphaFoldDB" id="A0A329VCF9"/>
<sequence length="113" mass="12490">MNKLIASVFMALVSLSNVAVYATPVPTSVPLAVVWTATSGQTLRDVIQVWASRSGYEVVWDASYDFPIRANLRFSGTFIQAVSALFDAYTMANRPFSVDIYQEQRLVHVQAQG</sequence>
<feature type="signal peptide" evidence="1">
    <location>
        <begin position="1"/>
        <end position="21"/>
    </location>
</feature>
<accession>A0A329VCF9</accession>